<accession>A0A395V981</accession>
<protein>
    <submittedName>
        <fullName evidence="2">Alpha/beta fold hydrolase</fullName>
    </submittedName>
</protein>
<dbReference type="SUPFAM" id="SSF53474">
    <property type="entry name" value="alpha/beta-Hydrolases"/>
    <property type="match status" value="1"/>
</dbReference>
<keyword evidence="2" id="KW-0378">Hydrolase</keyword>
<dbReference type="InterPro" id="IPR029058">
    <property type="entry name" value="AB_hydrolase_fold"/>
</dbReference>
<dbReference type="Pfam" id="PF12697">
    <property type="entry name" value="Abhydrolase_6"/>
    <property type="match status" value="1"/>
</dbReference>
<dbReference type="Gene3D" id="3.40.50.1820">
    <property type="entry name" value="alpha/beta hydrolase"/>
    <property type="match status" value="1"/>
</dbReference>
<evidence type="ECO:0000313" key="3">
    <source>
        <dbReference type="Proteomes" id="UP000266172"/>
    </source>
</evidence>
<comment type="caution">
    <text evidence="2">The sequence shown here is derived from an EMBL/GenBank/DDBJ whole genome shotgun (WGS) entry which is preliminary data.</text>
</comment>
<evidence type="ECO:0000259" key="1">
    <source>
        <dbReference type="Pfam" id="PF12697"/>
    </source>
</evidence>
<dbReference type="InterPro" id="IPR000073">
    <property type="entry name" value="AB_hydrolase_1"/>
</dbReference>
<proteinExistence type="predicted"/>
<gene>
    <name evidence="2" type="ORF">DWX93_13640</name>
</gene>
<dbReference type="AlphaFoldDB" id="A0A395V981"/>
<reference evidence="2 3" key="1">
    <citation type="submission" date="2018-08" db="EMBL/GenBank/DDBJ databases">
        <title>A genome reference for cultivated species of the human gut microbiota.</title>
        <authorList>
            <person name="Zou Y."/>
            <person name="Xue W."/>
            <person name="Luo G."/>
        </authorList>
    </citation>
    <scope>NUCLEOTIDE SEQUENCE [LARGE SCALE GENOMIC DNA]</scope>
    <source>
        <strain evidence="2 3">AF22-12AC</strain>
    </source>
</reference>
<dbReference type="Proteomes" id="UP000266172">
    <property type="component" value="Unassembled WGS sequence"/>
</dbReference>
<name>A0A395V981_9FIRM</name>
<feature type="domain" description="AB hydrolase-1" evidence="1">
    <location>
        <begin position="73"/>
        <end position="306"/>
    </location>
</feature>
<evidence type="ECO:0000313" key="2">
    <source>
        <dbReference type="EMBL" id="RGS37672.1"/>
    </source>
</evidence>
<dbReference type="PANTHER" id="PTHR46438">
    <property type="entry name" value="ALPHA/BETA-HYDROLASES SUPERFAMILY PROTEIN"/>
    <property type="match status" value="1"/>
</dbReference>
<dbReference type="EMBL" id="QRVL01000014">
    <property type="protein sequence ID" value="RGS37672.1"/>
    <property type="molecule type" value="Genomic_DNA"/>
</dbReference>
<sequence>MKKNIRHFFLLTALAAGTIHLVNRFIDMTAEMKNILKTESGSYYHWKNGSIFYTKRGSGSPLLLIHELNPISSSYEWCRLVKKLEKHYTVYTIDLLGCGRSDKPYLTYTNYLYVQLLTDFIHDVIGERPDVVTTGNSISFAVLAQNMNPNLLASITAINPPAMSSFDCTPDKYSSVKKTLLELPILGTFLYNVRTHESNIQRTLQKTYFSRPQLVSSKMLDAYYEASHMGKSHGKYLMASIEGHYTDNAIGHAVKKLTIPLYIIESRSMTDAVAIADSYAHKNATVETAYISNAGLTPQLEVPDKLLNIMRMFLHEDH</sequence>
<dbReference type="PANTHER" id="PTHR46438:SF2">
    <property type="entry name" value="ALPHA_BETA-HYDROLASES SUPERFAMILY PROTEIN"/>
    <property type="match status" value="1"/>
</dbReference>
<dbReference type="GO" id="GO:0016787">
    <property type="term" value="F:hydrolase activity"/>
    <property type="evidence" value="ECO:0007669"/>
    <property type="project" value="UniProtKB-KW"/>
</dbReference>
<organism evidence="2 3">
    <name type="scientific">Roseburia hominis</name>
    <dbReference type="NCBI Taxonomy" id="301301"/>
    <lineage>
        <taxon>Bacteria</taxon>
        <taxon>Bacillati</taxon>
        <taxon>Bacillota</taxon>
        <taxon>Clostridia</taxon>
        <taxon>Lachnospirales</taxon>
        <taxon>Lachnospiraceae</taxon>
        <taxon>Roseburia</taxon>
    </lineage>
</organism>